<name>A0A372LJK3_9BACI</name>
<gene>
    <name evidence="9" type="ORF">D0466_01375</name>
</gene>
<dbReference type="PROSITE" id="PS50901">
    <property type="entry name" value="FTSK"/>
    <property type="match status" value="1"/>
</dbReference>
<dbReference type="SUPFAM" id="SSF46785">
    <property type="entry name" value="Winged helix' DNA-binding domain"/>
    <property type="match status" value="1"/>
</dbReference>
<dbReference type="PANTHER" id="PTHR22683">
    <property type="entry name" value="SPORULATION PROTEIN RELATED"/>
    <property type="match status" value="1"/>
</dbReference>
<feature type="compositionally biased region" description="Acidic residues" evidence="7">
    <location>
        <begin position="290"/>
        <end position="304"/>
    </location>
</feature>
<feature type="region of interest" description="Disordered" evidence="7">
    <location>
        <begin position="92"/>
        <end position="118"/>
    </location>
</feature>
<feature type="region of interest" description="Disordered" evidence="7">
    <location>
        <begin position="244"/>
        <end position="312"/>
    </location>
</feature>
<evidence type="ECO:0000256" key="5">
    <source>
        <dbReference type="ARBA" id="ARBA00023125"/>
    </source>
</evidence>
<dbReference type="GO" id="GO:0005524">
    <property type="term" value="F:ATP binding"/>
    <property type="evidence" value="ECO:0007669"/>
    <property type="project" value="UniProtKB-UniRule"/>
</dbReference>
<feature type="binding site" evidence="6">
    <location>
        <begin position="533"/>
        <end position="540"/>
    </location>
    <ligand>
        <name>ATP</name>
        <dbReference type="ChEBI" id="CHEBI:30616"/>
    </ligand>
</feature>
<dbReference type="OrthoDB" id="9807790at2"/>
<keyword evidence="4 6" id="KW-0067">ATP-binding</keyword>
<dbReference type="Proteomes" id="UP000262939">
    <property type="component" value="Unassembled WGS sequence"/>
</dbReference>
<evidence type="ECO:0000256" key="7">
    <source>
        <dbReference type="SAM" id="MobiDB-lite"/>
    </source>
</evidence>
<sequence>MEKQAPAADPLVEFELESRLAQKKISNFDPEEIPAIYRKAETESTEAKQNGEGLSLEDADLGFEEGAAHQTSNDKNAVLSEIAVSSQAAVSFDQTGQENKEVSHKKPAPAIEHMENDGTINDERIMLQAEPMPASIEMESVYEQFQSDQALVEEAKEKEAPIHTELEREVTGEPSMAPVQVQEEPMPAPIEMESVYEQSQSVQAFVEEVKEKEAPIYTELEREVTSEPGMASVQVQAEPMPAPIEMESVYEQSQSDQALVEEAKEKEAPIHTELEQEVTGEPGMAPVQVQEEDQEEISNQDETETAPNTSRKKHIPFNVLMTKQDRDRVQQLKKEGDFPNAATAIEEIVTQAEITEKPAEPEPTLHAEKADAFDLDGDPPFYAFPAIDLLSPPAHAESDRDWLEEQARLLNDTLKNFNVRAHVVNVTQGPAVTRFEVQPEPGVKVNKITNLTDDIKLSLAAEDIRMEAPIPGKHTIGIEIPNLKSKPVFLREVLDGDAFQNDGSPLTVALGLDISGKPIVTDLKKMPHGLIAGATGSGKSVCINTMLVSLLYKATPQELKLLLIDPKMVELAPYNRIPHLVSPVITDVKAATAALKWAVEEMERRYELFAHTGVRDIGRFNEMADRAGQHADKLPYIVVIIDELADLMMMSPADVEEAICRIAQKARACGIHLIVATQRPSVDVITGLIKANIPTRIAFSVSSQVDSRTILDSSGAEKLLGKGDMLFAENGSSKTVRLQGTFVSDDEIEQVVNHVKQEQEPNYLFEQDELLSRAQVIEDTDELFYEACEFAVNQNGASASSLQRRFHIGYNRAARLIEMMERQGILSESRGSKPRDVLISVEELEYILESNGGN</sequence>
<evidence type="ECO:0000256" key="2">
    <source>
        <dbReference type="ARBA" id="ARBA00022741"/>
    </source>
</evidence>
<dbReference type="Pfam" id="PF09397">
    <property type="entry name" value="FtsK_gamma"/>
    <property type="match status" value="1"/>
</dbReference>
<reference evidence="9 10" key="1">
    <citation type="submission" date="2018-08" db="EMBL/GenBank/DDBJ databases">
        <title>Bacillus chawlae sp. nov., Bacillus glennii sp. nov., and Bacillus saganii sp. nov. Isolated from the Vehicle Assembly Building at Kennedy Space Center where the Viking Spacecraft were Assembled.</title>
        <authorList>
            <person name="Seuylemezian A."/>
            <person name="Vaishampayan P."/>
        </authorList>
    </citation>
    <scope>NUCLEOTIDE SEQUENCE [LARGE SCALE GENOMIC DNA]</scope>
    <source>
        <strain evidence="9 10">V44-8</strain>
    </source>
</reference>
<dbReference type="PANTHER" id="PTHR22683:SF42">
    <property type="entry name" value="DNA TRANSLOCASE SFTA"/>
    <property type="match status" value="1"/>
</dbReference>
<dbReference type="SMART" id="SM00843">
    <property type="entry name" value="Ftsk_gamma"/>
    <property type="match status" value="1"/>
</dbReference>
<comment type="similarity">
    <text evidence="1">Belongs to the FtsK/SpoIIIE/SftA family.</text>
</comment>
<proteinExistence type="inferred from homology"/>
<protein>
    <submittedName>
        <fullName evidence="9">DNA translocase FtsK</fullName>
    </submittedName>
</protein>
<evidence type="ECO:0000256" key="4">
    <source>
        <dbReference type="ARBA" id="ARBA00022840"/>
    </source>
</evidence>
<dbReference type="InterPro" id="IPR036390">
    <property type="entry name" value="WH_DNA-bd_sf"/>
</dbReference>
<organism evidence="9 10">
    <name type="scientific">Peribacillus glennii</name>
    <dbReference type="NCBI Taxonomy" id="2303991"/>
    <lineage>
        <taxon>Bacteria</taxon>
        <taxon>Bacillati</taxon>
        <taxon>Bacillota</taxon>
        <taxon>Bacilli</taxon>
        <taxon>Bacillales</taxon>
        <taxon>Bacillaceae</taxon>
        <taxon>Peribacillus</taxon>
    </lineage>
</organism>
<evidence type="ECO:0000256" key="3">
    <source>
        <dbReference type="ARBA" id="ARBA00022829"/>
    </source>
</evidence>
<evidence type="ECO:0000313" key="9">
    <source>
        <dbReference type="EMBL" id="RFU66311.1"/>
    </source>
</evidence>
<dbReference type="Gene3D" id="1.10.10.10">
    <property type="entry name" value="Winged helix-like DNA-binding domain superfamily/Winged helix DNA-binding domain"/>
    <property type="match status" value="1"/>
</dbReference>
<dbReference type="SMART" id="SM00382">
    <property type="entry name" value="AAA"/>
    <property type="match status" value="1"/>
</dbReference>
<accession>A0A372LJK3</accession>
<dbReference type="EMBL" id="QVTD01000002">
    <property type="protein sequence ID" value="RFU66311.1"/>
    <property type="molecule type" value="Genomic_DNA"/>
</dbReference>
<dbReference type="InterPro" id="IPR002543">
    <property type="entry name" value="FtsK_dom"/>
</dbReference>
<evidence type="ECO:0000259" key="8">
    <source>
        <dbReference type="PROSITE" id="PS50901"/>
    </source>
</evidence>
<dbReference type="InterPro" id="IPR027417">
    <property type="entry name" value="P-loop_NTPase"/>
</dbReference>
<keyword evidence="3" id="KW-0159">Chromosome partition</keyword>
<dbReference type="AlphaFoldDB" id="A0A372LJK3"/>
<feature type="compositionally biased region" description="Basic and acidic residues" evidence="7">
    <location>
        <begin position="261"/>
        <end position="274"/>
    </location>
</feature>
<dbReference type="Gene3D" id="3.30.980.40">
    <property type="match status" value="1"/>
</dbReference>
<dbReference type="InterPro" id="IPR018541">
    <property type="entry name" value="Ftsk_gamma"/>
</dbReference>
<dbReference type="SUPFAM" id="SSF52540">
    <property type="entry name" value="P-loop containing nucleoside triphosphate hydrolases"/>
    <property type="match status" value="1"/>
</dbReference>
<evidence type="ECO:0000313" key="10">
    <source>
        <dbReference type="Proteomes" id="UP000262939"/>
    </source>
</evidence>
<dbReference type="InterPro" id="IPR003593">
    <property type="entry name" value="AAA+_ATPase"/>
</dbReference>
<dbReference type="InterPro" id="IPR041027">
    <property type="entry name" value="FtsK_alpha"/>
</dbReference>
<dbReference type="Pfam" id="PF17854">
    <property type="entry name" value="FtsK_alpha"/>
    <property type="match status" value="1"/>
</dbReference>
<dbReference type="GO" id="GO:0007059">
    <property type="term" value="P:chromosome segregation"/>
    <property type="evidence" value="ECO:0007669"/>
    <property type="project" value="UniProtKB-KW"/>
</dbReference>
<keyword evidence="10" id="KW-1185">Reference proteome</keyword>
<comment type="caution">
    <text evidence="9">The sequence shown here is derived from an EMBL/GenBank/DDBJ whole genome shotgun (WGS) entry which is preliminary data.</text>
</comment>
<dbReference type="InterPro" id="IPR050206">
    <property type="entry name" value="FtsK/SpoIIIE/SftA"/>
</dbReference>
<evidence type="ECO:0000256" key="1">
    <source>
        <dbReference type="ARBA" id="ARBA00006474"/>
    </source>
</evidence>
<dbReference type="Pfam" id="PF01580">
    <property type="entry name" value="FtsK_SpoIIIE"/>
    <property type="match status" value="1"/>
</dbReference>
<keyword evidence="5" id="KW-0238">DNA-binding</keyword>
<dbReference type="GO" id="GO:0003677">
    <property type="term" value="F:DNA binding"/>
    <property type="evidence" value="ECO:0007669"/>
    <property type="project" value="UniProtKB-KW"/>
</dbReference>
<dbReference type="InterPro" id="IPR036388">
    <property type="entry name" value="WH-like_DNA-bd_sf"/>
</dbReference>
<keyword evidence="2 6" id="KW-0547">Nucleotide-binding</keyword>
<feature type="domain" description="FtsK" evidence="8">
    <location>
        <begin position="516"/>
        <end position="708"/>
    </location>
</feature>
<evidence type="ECO:0000256" key="6">
    <source>
        <dbReference type="PROSITE-ProRule" id="PRU00289"/>
    </source>
</evidence>
<dbReference type="Gene3D" id="3.40.50.300">
    <property type="entry name" value="P-loop containing nucleotide triphosphate hydrolases"/>
    <property type="match status" value="1"/>
</dbReference>